<proteinExistence type="predicted"/>
<gene>
    <name evidence="1" type="ORF">RchiOBHm_Chr7g0202181</name>
</gene>
<organism evidence="1 2">
    <name type="scientific">Rosa chinensis</name>
    <name type="common">China rose</name>
    <dbReference type="NCBI Taxonomy" id="74649"/>
    <lineage>
        <taxon>Eukaryota</taxon>
        <taxon>Viridiplantae</taxon>
        <taxon>Streptophyta</taxon>
        <taxon>Embryophyta</taxon>
        <taxon>Tracheophyta</taxon>
        <taxon>Spermatophyta</taxon>
        <taxon>Magnoliopsida</taxon>
        <taxon>eudicotyledons</taxon>
        <taxon>Gunneridae</taxon>
        <taxon>Pentapetalae</taxon>
        <taxon>rosids</taxon>
        <taxon>fabids</taxon>
        <taxon>Rosales</taxon>
        <taxon>Rosaceae</taxon>
        <taxon>Rosoideae</taxon>
        <taxon>Rosoideae incertae sedis</taxon>
        <taxon>Rosa</taxon>
    </lineage>
</organism>
<name>A0A2P6P844_ROSCH</name>
<dbReference type="Gramene" id="PRQ18100">
    <property type="protein sequence ID" value="PRQ18100"/>
    <property type="gene ID" value="RchiOBHm_Chr7g0202181"/>
</dbReference>
<reference evidence="1 2" key="1">
    <citation type="journal article" date="2018" name="Nat. Genet.">
        <title>The Rosa genome provides new insights in the design of modern roses.</title>
        <authorList>
            <person name="Bendahmane M."/>
        </authorList>
    </citation>
    <scope>NUCLEOTIDE SEQUENCE [LARGE SCALE GENOMIC DNA]</scope>
    <source>
        <strain evidence="2">cv. Old Blush</strain>
    </source>
</reference>
<protein>
    <submittedName>
        <fullName evidence="1">Uncharacterized protein</fullName>
    </submittedName>
</protein>
<dbReference type="EMBL" id="PDCK01000045">
    <property type="protein sequence ID" value="PRQ18100.1"/>
    <property type="molecule type" value="Genomic_DNA"/>
</dbReference>
<evidence type="ECO:0000313" key="1">
    <source>
        <dbReference type="EMBL" id="PRQ18100.1"/>
    </source>
</evidence>
<sequence length="54" mass="6311">MDPQIKFRKECQLHQLLYLGQFFGEWKFSDTNTRHNGIASVPWRCLSSRVGRAG</sequence>
<accession>A0A2P6P844</accession>
<dbReference type="AlphaFoldDB" id="A0A2P6P844"/>
<keyword evidence="2" id="KW-1185">Reference proteome</keyword>
<evidence type="ECO:0000313" key="2">
    <source>
        <dbReference type="Proteomes" id="UP000238479"/>
    </source>
</evidence>
<comment type="caution">
    <text evidence="1">The sequence shown here is derived from an EMBL/GenBank/DDBJ whole genome shotgun (WGS) entry which is preliminary data.</text>
</comment>
<dbReference type="Proteomes" id="UP000238479">
    <property type="component" value="Chromosome 7"/>
</dbReference>